<keyword evidence="2" id="KW-1185">Reference proteome</keyword>
<evidence type="ECO:0000313" key="1">
    <source>
        <dbReference type="EMBL" id="RWU08189.1"/>
    </source>
</evidence>
<evidence type="ECO:0000313" key="2">
    <source>
        <dbReference type="Proteomes" id="UP000284120"/>
    </source>
</evidence>
<proteinExistence type="predicted"/>
<gene>
    <name evidence="1" type="ORF">DPV69_07345</name>
</gene>
<accession>A0A3S3SS94</accession>
<dbReference type="RefSeq" id="WP_113646714.1">
    <property type="nucleotide sequence ID" value="NZ_QMHN01000002.1"/>
</dbReference>
<dbReference type="Proteomes" id="UP000284120">
    <property type="component" value="Unassembled WGS sequence"/>
</dbReference>
<dbReference type="AlphaFoldDB" id="A0A3S3SS94"/>
<sequence>MLIPTFFAKLIRDFDELGFTLSLMEKINLKQELAYFDNRRTFFALQGKIDGTDFEATFFIVRPKHENFFAIRHYQFKLKSEGTQKCQVFKVNYLENDWFPVKLKGPISKIMAYNLLSGRAVFNDESKAWLQIDFSKRCSELSPAELNSGDYLINADRFDQLHDNFVMRKYADFDLKKELTALGIDNVDDVEKRLRNGDVVKIQDDRQKLSMMVSPKFRYIRKTVVQPHRISLGDGASFKNRIRKRRKK</sequence>
<protein>
    <submittedName>
        <fullName evidence="1">Uncharacterized protein</fullName>
    </submittedName>
</protein>
<dbReference type="EMBL" id="SAYW01000002">
    <property type="protein sequence ID" value="RWU08189.1"/>
    <property type="molecule type" value="Genomic_DNA"/>
</dbReference>
<organism evidence="1 2">
    <name type="scientific">Pedobacter chitinilyticus</name>
    <dbReference type="NCBI Taxonomy" id="2233776"/>
    <lineage>
        <taxon>Bacteria</taxon>
        <taxon>Pseudomonadati</taxon>
        <taxon>Bacteroidota</taxon>
        <taxon>Sphingobacteriia</taxon>
        <taxon>Sphingobacteriales</taxon>
        <taxon>Sphingobacteriaceae</taxon>
        <taxon>Pedobacter</taxon>
    </lineage>
</organism>
<name>A0A3S3SS94_9SPHI</name>
<comment type="caution">
    <text evidence="1">The sequence shown here is derived from an EMBL/GenBank/DDBJ whole genome shotgun (WGS) entry which is preliminary data.</text>
</comment>
<reference evidence="1 2" key="1">
    <citation type="submission" date="2018-06" db="EMBL/GenBank/DDBJ databases">
        <title>Pedobacter endophyticus sp. nov., an endophytic bacterium isolated from a leaf of Triticum aestivum.</title>
        <authorList>
            <person name="Zhang L."/>
        </authorList>
    </citation>
    <scope>NUCLEOTIDE SEQUENCE [LARGE SCALE GENOMIC DNA]</scope>
    <source>
        <strain evidence="1 2">CM134L-2</strain>
    </source>
</reference>